<dbReference type="KEGG" id="ttf:THTE_3428"/>
<accession>A0A286RJ93</accession>
<keyword evidence="3" id="KW-1185">Reference proteome</keyword>
<feature type="region of interest" description="Disordered" evidence="1">
    <location>
        <begin position="46"/>
        <end position="76"/>
    </location>
</feature>
<reference evidence="2 3" key="1">
    <citation type="journal article" name="Front. Microbiol.">
        <title>Sugar Metabolism of the First Thermophilic Planctomycete Thermogutta terrifontis: Comparative Genomic and Transcriptomic Approaches.</title>
        <authorList>
            <person name="Elcheninov A.G."/>
            <person name="Menzel P."/>
            <person name="Gudbergsdottir S.R."/>
            <person name="Slesarev A.I."/>
            <person name="Kadnikov V.V."/>
            <person name="Krogh A."/>
            <person name="Bonch-Osmolovskaya E.A."/>
            <person name="Peng X."/>
            <person name="Kublanov I.V."/>
        </authorList>
    </citation>
    <scope>NUCLEOTIDE SEQUENCE [LARGE SCALE GENOMIC DNA]</scope>
    <source>
        <strain evidence="2 3">R1</strain>
    </source>
</reference>
<evidence type="ECO:0000313" key="2">
    <source>
        <dbReference type="EMBL" id="ASV76030.1"/>
    </source>
</evidence>
<name>A0A286RJ93_9BACT</name>
<proteinExistence type="predicted"/>
<protein>
    <submittedName>
        <fullName evidence="2">Uncharacterized protein</fullName>
    </submittedName>
</protein>
<dbReference type="AlphaFoldDB" id="A0A286RJ93"/>
<sequence length="76" mass="8130">MNRDALVILLFLGLWIVLNKWVLPWLGIPTCMSGGCCGPSSCTIEPATTDRPPQTAEASEKVGDLSAEENSGKPSR</sequence>
<dbReference type="EMBL" id="CP018477">
    <property type="protein sequence ID" value="ASV76030.1"/>
    <property type="molecule type" value="Genomic_DNA"/>
</dbReference>
<gene>
    <name evidence="2" type="ORF">THTE_3428</name>
</gene>
<dbReference type="Proteomes" id="UP000215086">
    <property type="component" value="Chromosome"/>
</dbReference>
<organism evidence="2 3">
    <name type="scientific">Thermogutta terrifontis</name>
    <dbReference type="NCBI Taxonomy" id="1331910"/>
    <lineage>
        <taxon>Bacteria</taxon>
        <taxon>Pseudomonadati</taxon>
        <taxon>Planctomycetota</taxon>
        <taxon>Planctomycetia</taxon>
        <taxon>Pirellulales</taxon>
        <taxon>Thermoguttaceae</taxon>
        <taxon>Thermogutta</taxon>
    </lineage>
</organism>
<dbReference type="RefSeq" id="WP_095415905.1">
    <property type="nucleotide sequence ID" value="NZ_CP018477.1"/>
</dbReference>
<evidence type="ECO:0000313" key="3">
    <source>
        <dbReference type="Proteomes" id="UP000215086"/>
    </source>
</evidence>
<evidence type="ECO:0000256" key="1">
    <source>
        <dbReference type="SAM" id="MobiDB-lite"/>
    </source>
</evidence>